<evidence type="ECO:0000256" key="2">
    <source>
        <dbReference type="PROSITE-ProRule" id="PRU00252"/>
    </source>
</evidence>
<sequence length="212" mass="24336">MKERNNNITVFGLVAEEPVFNHESNGEDFYKTFITVRRTSGTFDTLPVVISDRIIDMKEIKVGDCVMITGQVRSHNLHIGEKSKLELFIFTENIEIYENEEELPFNNDVVLRGFICKEPIYRVTPLGREITDVLIAINRAYGKSDYIPCITWGRTAKFVGHLPVGTHIEMTGRFQSRPYTKKISEDEVENRAAYEVSVGRVEIIEEKENADE</sequence>
<evidence type="ECO:0000313" key="3">
    <source>
        <dbReference type="EMBL" id="DAE28262.1"/>
    </source>
</evidence>
<proteinExistence type="predicted"/>
<dbReference type="Gene3D" id="2.40.50.140">
    <property type="entry name" value="Nucleic acid-binding proteins"/>
    <property type="match status" value="2"/>
</dbReference>
<dbReference type="PROSITE" id="PS50935">
    <property type="entry name" value="SSB"/>
    <property type="match status" value="2"/>
</dbReference>
<evidence type="ECO:0000256" key="1">
    <source>
        <dbReference type="ARBA" id="ARBA00023125"/>
    </source>
</evidence>
<organism evidence="3">
    <name type="scientific">virus sp. ctRTq15</name>
    <dbReference type="NCBI Taxonomy" id="2828253"/>
    <lineage>
        <taxon>Viruses</taxon>
    </lineage>
</organism>
<dbReference type="EMBL" id="BK059084">
    <property type="protein sequence ID" value="DAE28262.1"/>
    <property type="molecule type" value="Genomic_DNA"/>
</dbReference>
<dbReference type="NCBIfam" id="NF004476">
    <property type="entry name" value="PRK05813.1"/>
    <property type="match status" value="1"/>
</dbReference>
<accession>A0A8S5RA20</accession>
<dbReference type="SUPFAM" id="SSF50249">
    <property type="entry name" value="Nucleic acid-binding proteins"/>
    <property type="match status" value="1"/>
</dbReference>
<dbReference type="GO" id="GO:0003697">
    <property type="term" value="F:single-stranded DNA binding"/>
    <property type="evidence" value="ECO:0007669"/>
    <property type="project" value="InterPro"/>
</dbReference>
<keyword evidence="1 2" id="KW-0238">DNA-binding</keyword>
<dbReference type="Pfam" id="PF00436">
    <property type="entry name" value="SSB"/>
    <property type="match status" value="1"/>
</dbReference>
<dbReference type="InterPro" id="IPR012340">
    <property type="entry name" value="NA-bd_OB-fold"/>
</dbReference>
<protein>
    <submittedName>
        <fullName evidence="3">Single strand binding protein</fullName>
    </submittedName>
</protein>
<reference evidence="3" key="1">
    <citation type="journal article" date="2021" name="Proc. Natl. Acad. Sci. U.S.A.">
        <title>A Catalog of Tens of Thousands of Viruses from Human Metagenomes Reveals Hidden Associations with Chronic Diseases.</title>
        <authorList>
            <person name="Tisza M.J."/>
            <person name="Buck C.B."/>
        </authorList>
    </citation>
    <scope>NUCLEOTIDE SEQUENCE</scope>
    <source>
        <strain evidence="3">CtRTq15</strain>
    </source>
</reference>
<name>A0A8S5RA20_9VIRU</name>
<dbReference type="InterPro" id="IPR000424">
    <property type="entry name" value="Primosome_PriB/ssb"/>
</dbReference>